<comment type="caution">
    <text evidence="1">The sequence shown here is derived from an EMBL/GenBank/DDBJ whole genome shotgun (WGS) entry which is preliminary data.</text>
</comment>
<accession>A0A0F9FHU2</accession>
<proteinExistence type="predicted"/>
<evidence type="ECO:0000313" key="1">
    <source>
        <dbReference type="EMBL" id="KKL78046.1"/>
    </source>
</evidence>
<name>A0A0F9FHU2_9ZZZZ</name>
<dbReference type="EMBL" id="LAZR01023576">
    <property type="protein sequence ID" value="KKL78046.1"/>
    <property type="molecule type" value="Genomic_DNA"/>
</dbReference>
<protein>
    <submittedName>
        <fullName evidence="1">Uncharacterized protein</fullName>
    </submittedName>
</protein>
<dbReference type="AlphaFoldDB" id="A0A0F9FHU2"/>
<organism evidence="1">
    <name type="scientific">marine sediment metagenome</name>
    <dbReference type="NCBI Taxonomy" id="412755"/>
    <lineage>
        <taxon>unclassified sequences</taxon>
        <taxon>metagenomes</taxon>
        <taxon>ecological metagenomes</taxon>
    </lineage>
</organism>
<reference evidence="1" key="1">
    <citation type="journal article" date="2015" name="Nature">
        <title>Complex archaea that bridge the gap between prokaryotes and eukaryotes.</title>
        <authorList>
            <person name="Spang A."/>
            <person name="Saw J.H."/>
            <person name="Jorgensen S.L."/>
            <person name="Zaremba-Niedzwiedzka K."/>
            <person name="Martijn J."/>
            <person name="Lind A.E."/>
            <person name="van Eijk R."/>
            <person name="Schleper C."/>
            <person name="Guy L."/>
            <person name="Ettema T.J."/>
        </authorList>
    </citation>
    <scope>NUCLEOTIDE SEQUENCE</scope>
</reference>
<gene>
    <name evidence="1" type="ORF">LCGC14_2028800</name>
</gene>
<sequence length="68" mass="7626">MKFYCVANSCSALAKNGHDKCGVHLGTALRDRFGFVIYTDGNGRCYCHDCKKEMQIDHKGICSEGHRQ</sequence>